<evidence type="ECO:0000259" key="3">
    <source>
        <dbReference type="Pfam" id="PF01478"/>
    </source>
</evidence>
<evidence type="ECO:0000256" key="1">
    <source>
        <dbReference type="ARBA" id="ARBA00005801"/>
    </source>
</evidence>
<dbReference type="InterPro" id="IPR000045">
    <property type="entry name" value="Prepilin_IV_endopep_pep"/>
</dbReference>
<feature type="domain" description="Prepilin type IV endopeptidase peptidase" evidence="3">
    <location>
        <begin position="13"/>
        <end position="118"/>
    </location>
</feature>
<gene>
    <name evidence="4" type="ORF">UFOPK2370_01245</name>
</gene>
<protein>
    <submittedName>
        <fullName evidence="4">Unannotated protein</fullName>
    </submittedName>
</protein>
<dbReference type="InterPro" id="IPR050882">
    <property type="entry name" value="Prepilin_peptidase/N-MTase"/>
</dbReference>
<dbReference type="GO" id="GO:0006465">
    <property type="term" value="P:signal peptide processing"/>
    <property type="evidence" value="ECO:0007669"/>
    <property type="project" value="TreeGrafter"/>
</dbReference>
<feature type="transmembrane region" description="Helical" evidence="2">
    <location>
        <begin position="33"/>
        <end position="52"/>
    </location>
</feature>
<reference evidence="4" key="1">
    <citation type="submission" date="2020-05" db="EMBL/GenBank/DDBJ databases">
        <authorList>
            <person name="Chiriac C."/>
            <person name="Salcher M."/>
            <person name="Ghai R."/>
            <person name="Kavagutti S V."/>
        </authorList>
    </citation>
    <scope>NUCLEOTIDE SEQUENCE</scope>
</reference>
<dbReference type="PANTHER" id="PTHR30487:SF0">
    <property type="entry name" value="PREPILIN LEADER PEPTIDASE_N-METHYLTRANSFERASE-RELATED"/>
    <property type="match status" value="1"/>
</dbReference>
<dbReference type="Pfam" id="PF01478">
    <property type="entry name" value="Peptidase_A24"/>
    <property type="match status" value="1"/>
</dbReference>
<dbReference type="GO" id="GO:0004190">
    <property type="term" value="F:aspartic-type endopeptidase activity"/>
    <property type="evidence" value="ECO:0007669"/>
    <property type="project" value="InterPro"/>
</dbReference>
<accession>A0A6J6PGX0</accession>
<dbReference type="AlphaFoldDB" id="A0A6J6PGX0"/>
<dbReference type="GO" id="GO:0005886">
    <property type="term" value="C:plasma membrane"/>
    <property type="evidence" value="ECO:0007669"/>
    <property type="project" value="TreeGrafter"/>
</dbReference>
<sequence>MSEVFAWLGPAYLVAVAWPLARTDIREHRLPNKYTLPLMPIALIGQFAACLAGADWSRLAIALGWAVGAFAVGLGINRIGTLGMGDVKLITGMSLSLGWFTPVAPLLALCAAFALATIVVLFLFVTRKARMGSSIALGPYLLVGFLIALGAS</sequence>
<keyword evidence="2" id="KW-0812">Transmembrane</keyword>
<name>A0A6J6PGX0_9ZZZZ</name>
<dbReference type="PANTHER" id="PTHR30487">
    <property type="entry name" value="TYPE 4 PREPILIN-LIKE PROTEINS LEADER PEPTIDE-PROCESSING ENZYME"/>
    <property type="match status" value="1"/>
</dbReference>
<comment type="similarity">
    <text evidence="1">Belongs to the peptidase A24 family.</text>
</comment>
<dbReference type="EMBL" id="CAEZXK010000064">
    <property type="protein sequence ID" value="CAB4695973.1"/>
    <property type="molecule type" value="Genomic_DNA"/>
</dbReference>
<dbReference type="Gene3D" id="1.20.120.1220">
    <property type="match status" value="1"/>
</dbReference>
<feature type="transmembrane region" description="Helical" evidence="2">
    <location>
        <begin position="132"/>
        <end position="151"/>
    </location>
</feature>
<organism evidence="4">
    <name type="scientific">freshwater metagenome</name>
    <dbReference type="NCBI Taxonomy" id="449393"/>
    <lineage>
        <taxon>unclassified sequences</taxon>
        <taxon>metagenomes</taxon>
        <taxon>ecological metagenomes</taxon>
    </lineage>
</organism>
<keyword evidence="2" id="KW-0472">Membrane</keyword>
<feature type="transmembrane region" description="Helical" evidence="2">
    <location>
        <begin position="59"/>
        <end position="79"/>
    </location>
</feature>
<keyword evidence="2" id="KW-1133">Transmembrane helix</keyword>
<evidence type="ECO:0000256" key="2">
    <source>
        <dbReference type="SAM" id="Phobius"/>
    </source>
</evidence>
<proteinExistence type="inferred from homology"/>
<evidence type="ECO:0000313" key="4">
    <source>
        <dbReference type="EMBL" id="CAB4695973.1"/>
    </source>
</evidence>
<feature type="transmembrane region" description="Helical" evidence="2">
    <location>
        <begin position="99"/>
        <end position="125"/>
    </location>
</feature>